<dbReference type="PANTHER" id="PTHR41324:SF1">
    <property type="entry name" value="DUF2232 DOMAIN-CONTAINING PROTEIN"/>
    <property type="match status" value="1"/>
</dbReference>
<dbReference type="RefSeq" id="WP_228856951.1">
    <property type="nucleotide sequence ID" value="NZ_AP024086.1"/>
</dbReference>
<feature type="transmembrane region" description="Helical" evidence="1">
    <location>
        <begin position="20"/>
        <end position="50"/>
    </location>
</feature>
<feature type="transmembrane region" description="Helical" evidence="1">
    <location>
        <begin position="227"/>
        <end position="244"/>
    </location>
</feature>
<gene>
    <name evidence="2" type="ORF">DGMP_15580</name>
</gene>
<keyword evidence="1" id="KW-0472">Membrane</keyword>
<evidence type="ECO:0008006" key="4">
    <source>
        <dbReference type="Google" id="ProtNLM"/>
    </source>
</evidence>
<dbReference type="KEGG" id="dbk:DGMP_15580"/>
<dbReference type="AlphaFoldDB" id="A0A8D5FHN8"/>
<reference evidence="2" key="1">
    <citation type="submission" date="2020-09" db="EMBL/GenBank/DDBJ databases">
        <title>Desulfogranum mesoprofundum gen. nov., sp. nov., a novel mesophilic, sulfate-reducing chemolithoautotroph isolated from a deep-sea hydrothermal vent chimney in the Suiyo Seamount.</title>
        <authorList>
            <person name="Hashimoto Y."/>
            <person name="Nakagawa S."/>
        </authorList>
    </citation>
    <scope>NUCLEOTIDE SEQUENCE</scope>
    <source>
        <strain evidence="2">KT2</strain>
    </source>
</reference>
<organism evidence="2 3">
    <name type="scientific">Desulfomarina profundi</name>
    <dbReference type="NCBI Taxonomy" id="2772557"/>
    <lineage>
        <taxon>Bacteria</taxon>
        <taxon>Pseudomonadati</taxon>
        <taxon>Thermodesulfobacteriota</taxon>
        <taxon>Desulfobulbia</taxon>
        <taxon>Desulfobulbales</taxon>
        <taxon>Desulfobulbaceae</taxon>
        <taxon>Desulfomarina</taxon>
    </lineage>
</organism>
<keyword evidence="3" id="KW-1185">Reference proteome</keyword>
<name>A0A8D5FHN8_9BACT</name>
<dbReference type="PANTHER" id="PTHR41324">
    <property type="entry name" value="MEMBRANE PROTEIN-RELATED"/>
    <property type="match status" value="1"/>
</dbReference>
<feature type="transmembrane region" description="Helical" evidence="1">
    <location>
        <begin position="177"/>
        <end position="199"/>
    </location>
</feature>
<dbReference type="Proteomes" id="UP000826725">
    <property type="component" value="Chromosome"/>
</dbReference>
<evidence type="ECO:0000313" key="2">
    <source>
        <dbReference type="EMBL" id="BCL60865.1"/>
    </source>
</evidence>
<dbReference type="InterPro" id="IPR018710">
    <property type="entry name" value="DUF2232"/>
</dbReference>
<evidence type="ECO:0000313" key="3">
    <source>
        <dbReference type="Proteomes" id="UP000826725"/>
    </source>
</evidence>
<feature type="transmembrane region" description="Helical" evidence="1">
    <location>
        <begin position="250"/>
        <end position="272"/>
    </location>
</feature>
<evidence type="ECO:0000256" key="1">
    <source>
        <dbReference type="SAM" id="Phobius"/>
    </source>
</evidence>
<feature type="transmembrane region" description="Helical" evidence="1">
    <location>
        <begin position="284"/>
        <end position="309"/>
    </location>
</feature>
<dbReference type="EMBL" id="AP024086">
    <property type="protein sequence ID" value="BCL60865.1"/>
    <property type="molecule type" value="Genomic_DNA"/>
</dbReference>
<feature type="transmembrane region" description="Helical" evidence="1">
    <location>
        <begin position="112"/>
        <end position="131"/>
    </location>
</feature>
<sequence>MSEGSTENPEIRSILRNILLFSIALVLPGLQWTLFGWLHMLLPVCVFYLLGRYGIRSGNRMVLSSLALALLIYLLARRVDFFLLSVSLLPVSYVLIQSARRRESPAISGLKGVLVLAACWILAFAGLSIGAETSFYAQLLLTLDKGIGEALQYYRTSENISSDSLLLLETTLQQMKVIIPVIMPAMLGSFILLITWFTMVSGNKLVTRTCGWAPWEQYRYWQLPDKLIWIVIISGMIILVPTSPMRSFGINVLILLSIIYCFQGLSIAVFFLEKWNIPIFFRSFFYIMIIFQSFGTVLLLVVGIGDIWLDFRKLHQKPEEPGD</sequence>
<proteinExistence type="predicted"/>
<dbReference type="Pfam" id="PF09991">
    <property type="entry name" value="DUF2232"/>
    <property type="match status" value="1"/>
</dbReference>
<protein>
    <recommendedName>
        <fullName evidence="4">DUF2232 domain-containing protein</fullName>
    </recommendedName>
</protein>
<accession>A0A8D5FHN8</accession>
<keyword evidence="1" id="KW-0812">Transmembrane</keyword>
<keyword evidence="1" id="KW-1133">Transmembrane helix</keyword>
<feature type="transmembrane region" description="Helical" evidence="1">
    <location>
        <begin position="81"/>
        <end position="100"/>
    </location>
</feature>